<sequence>MNNTSTTDQFLPQSNPGMTTVKRLLPISIAIIFSNGLVFALFCKRKSLRTSSNYLLLGLAICDFLTGAVNIPYFIVFSFQVVPLNMQKNYNYWLVIIHNFMAVTAAYHLLVITAEKFLAITKPLKHYLVTKKTVLKSLAAIWISSTVIASIPLAWKNSQMQLLFSVIYFSVCLVFVFVIPYAFMIYAFVVMFKAITSKRRPSSIPRRVASGLTWGIVNDRKCILIFALMAAIYVICWLPYFTIGLVIGIKNYLCMELTQPVNKATEIIVLVRYITSFTNPLLYTFFKRDFWRTLRKISHKKEFIHGRSKSSKQREWFLRKKSVENSTTLSRLSWITAEAKDASNVKGSISEEQILFVSSYRLRRLLDMSNSTASDQSSPESNVGMTVLSRLLPIAIAIILCNGLVFVLFCRKKCLRTSSNYLLLGLAICDFLTGAVNIPYFVIFHFPVVPPSMRADFNYWLFIVHTLTAVSAAYHLFIITAEKYSAIIRPLRHYLVTKKMVFKVLAVIWILSTLIGITPLIWKNSQSLPLCFAIYSIVCLVLVFVIPYTFMIYAYIVMFKAITSKRRPSSSHRGVTSRQRRRRTSDRKCILVFALMAAIFAICWLPYFTIMMVLNIKGYLRIRIELTPPIAKAAEVFAFVRYITSVVNPLLYTFFKRDFSRALINILFKSNNRTNLASRQSFLRHRSVTSVQSRLSWTRESSEREKHSVNANLLEEQQVFVSSV</sequence>
<feature type="transmembrane region" description="Helical" evidence="10">
    <location>
        <begin position="391"/>
        <end position="409"/>
    </location>
</feature>
<dbReference type="Proteomes" id="UP000275408">
    <property type="component" value="Unassembled WGS sequence"/>
</dbReference>
<feature type="transmembrane region" description="Helical" evidence="10">
    <location>
        <begin position="421"/>
        <end position="447"/>
    </location>
</feature>
<accession>A0A3M6UZW8</accession>
<dbReference type="InterPro" id="IPR017452">
    <property type="entry name" value="GPCR_Rhodpsn_7TM"/>
</dbReference>
<evidence type="ECO:0000256" key="8">
    <source>
        <dbReference type="ARBA" id="ARBA00023180"/>
    </source>
</evidence>
<evidence type="ECO:0000313" key="13">
    <source>
        <dbReference type="Proteomes" id="UP000275408"/>
    </source>
</evidence>
<evidence type="ECO:0000256" key="10">
    <source>
        <dbReference type="SAM" id="Phobius"/>
    </source>
</evidence>
<feature type="transmembrane region" description="Helical" evidence="10">
    <location>
        <begin position="133"/>
        <end position="155"/>
    </location>
</feature>
<feature type="domain" description="G-protein coupled receptors family 1 profile" evidence="11">
    <location>
        <begin position="401"/>
        <end position="652"/>
    </location>
</feature>
<keyword evidence="8" id="KW-0325">Glycoprotein</keyword>
<protein>
    <recommendedName>
        <fullName evidence="11">G-protein coupled receptors family 1 profile domain-containing protein</fullName>
    </recommendedName>
</protein>
<dbReference type="Gene3D" id="1.20.1070.10">
    <property type="entry name" value="Rhodopsin 7-helix transmembrane proteins"/>
    <property type="match status" value="2"/>
</dbReference>
<dbReference type="OrthoDB" id="5977163at2759"/>
<dbReference type="PANTHER" id="PTHR24246">
    <property type="entry name" value="OLFACTORY RECEPTOR AND ADENOSINE RECEPTOR"/>
    <property type="match status" value="1"/>
</dbReference>
<dbReference type="GO" id="GO:0005886">
    <property type="term" value="C:plasma membrane"/>
    <property type="evidence" value="ECO:0007669"/>
    <property type="project" value="UniProtKB-SubCell"/>
</dbReference>
<feature type="transmembrane region" description="Helical" evidence="10">
    <location>
        <begin position="167"/>
        <end position="192"/>
    </location>
</feature>
<evidence type="ECO:0000256" key="5">
    <source>
        <dbReference type="ARBA" id="ARBA00023040"/>
    </source>
</evidence>
<evidence type="ECO:0000256" key="1">
    <source>
        <dbReference type="ARBA" id="ARBA00004651"/>
    </source>
</evidence>
<comment type="caution">
    <text evidence="12">The sequence shown here is derived from an EMBL/GenBank/DDBJ whole genome shotgun (WGS) entry which is preliminary data.</text>
</comment>
<dbReference type="PROSITE" id="PS50262">
    <property type="entry name" value="G_PROTEIN_RECEP_F1_2"/>
    <property type="match status" value="2"/>
</dbReference>
<reference evidence="12 13" key="1">
    <citation type="journal article" date="2018" name="Sci. Rep.">
        <title>Comparative analysis of the Pocillopora damicornis genome highlights role of immune system in coral evolution.</title>
        <authorList>
            <person name="Cunning R."/>
            <person name="Bay R.A."/>
            <person name="Gillette P."/>
            <person name="Baker A.C."/>
            <person name="Traylor-Knowles N."/>
        </authorList>
    </citation>
    <scope>NUCLEOTIDE SEQUENCE [LARGE SCALE GENOMIC DNA]</scope>
    <source>
        <strain evidence="12">RSMAS</strain>
        <tissue evidence="12">Whole animal</tissue>
    </source>
</reference>
<feature type="transmembrane region" description="Helical" evidence="10">
    <location>
        <begin position="534"/>
        <end position="557"/>
    </location>
</feature>
<dbReference type="PANTHER" id="PTHR24246:SF27">
    <property type="entry name" value="ADENOSINE RECEPTOR, ISOFORM A"/>
    <property type="match status" value="1"/>
</dbReference>
<dbReference type="PRINTS" id="PR00237">
    <property type="entry name" value="GPCRRHODOPSN"/>
</dbReference>
<gene>
    <name evidence="12" type="ORF">pdam_00007753</name>
</gene>
<proteinExistence type="predicted"/>
<keyword evidence="6 10" id="KW-0472">Membrane</keyword>
<evidence type="ECO:0000256" key="9">
    <source>
        <dbReference type="ARBA" id="ARBA00023224"/>
    </source>
</evidence>
<evidence type="ECO:0000313" key="12">
    <source>
        <dbReference type="EMBL" id="RMX59215.1"/>
    </source>
</evidence>
<keyword evidence="13" id="KW-1185">Reference proteome</keyword>
<evidence type="ECO:0000256" key="4">
    <source>
        <dbReference type="ARBA" id="ARBA00022989"/>
    </source>
</evidence>
<feature type="transmembrane region" description="Helical" evidence="10">
    <location>
        <begin position="459"/>
        <end position="479"/>
    </location>
</feature>
<evidence type="ECO:0000256" key="2">
    <source>
        <dbReference type="ARBA" id="ARBA00022475"/>
    </source>
</evidence>
<keyword evidence="2" id="KW-1003">Cell membrane</keyword>
<dbReference type="Pfam" id="PF00001">
    <property type="entry name" value="7tm_1"/>
    <property type="match status" value="2"/>
</dbReference>
<feature type="transmembrane region" description="Helical" evidence="10">
    <location>
        <begin position="500"/>
        <end position="522"/>
    </location>
</feature>
<evidence type="ECO:0000256" key="6">
    <source>
        <dbReference type="ARBA" id="ARBA00023136"/>
    </source>
</evidence>
<evidence type="ECO:0000259" key="11">
    <source>
        <dbReference type="PROSITE" id="PS50262"/>
    </source>
</evidence>
<feature type="transmembrane region" description="Helical" evidence="10">
    <location>
        <begin position="223"/>
        <end position="249"/>
    </location>
</feature>
<dbReference type="SUPFAM" id="SSF81321">
    <property type="entry name" value="Family A G protein-coupled receptor-like"/>
    <property type="match status" value="2"/>
</dbReference>
<keyword evidence="9" id="KW-0807">Transducer</keyword>
<dbReference type="EMBL" id="RCHS01000387">
    <property type="protein sequence ID" value="RMX59215.1"/>
    <property type="molecule type" value="Genomic_DNA"/>
</dbReference>
<organism evidence="12 13">
    <name type="scientific">Pocillopora damicornis</name>
    <name type="common">Cauliflower coral</name>
    <name type="synonym">Millepora damicornis</name>
    <dbReference type="NCBI Taxonomy" id="46731"/>
    <lineage>
        <taxon>Eukaryota</taxon>
        <taxon>Metazoa</taxon>
        <taxon>Cnidaria</taxon>
        <taxon>Anthozoa</taxon>
        <taxon>Hexacorallia</taxon>
        <taxon>Scleractinia</taxon>
        <taxon>Astrocoeniina</taxon>
        <taxon>Pocilloporidae</taxon>
        <taxon>Pocillopora</taxon>
    </lineage>
</organism>
<feature type="transmembrane region" description="Helical" evidence="10">
    <location>
        <begin position="590"/>
        <end position="616"/>
    </location>
</feature>
<feature type="transmembrane region" description="Helical" evidence="10">
    <location>
        <begin position="54"/>
        <end position="79"/>
    </location>
</feature>
<comment type="subcellular location">
    <subcellularLocation>
        <location evidence="1">Cell membrane</location>
        <topology evidence="1">Multi-pass membrane protein</topology>
    </subcellularLocation>
</comment>
<feature type="transmembrane region" description="Helical" evidence="10">
    <location>
        <begin position="24"/>
        <end position="42"/>
    </location>
</feature>
<keyword evidence="5" id="KW-0297">G-protein coupled receptor</keyword>
<evidence type="ECO:0000256" key="3">
    <source>
        <dbReference type="ARBA" id="ARBA00022692"/>
    </source>
</evidence>
<keyword evidence="4 10" id="KW-1133">Transmembrane helix</keyword>
<name>A0A3M6UZW8_POCDA</name>
<dbReference type="AlphaFoldDB" id="A0A3M6UZW8"/>
<feature type="transmembrane region" description="Helical" evidence="10">
    <location>
        <begin position="91"/>
        <end position="112"/>
    </location>
</feature>
<dbReference type="CDD" id="cd00637">
    <property type="entry name" value="7tm_classA_rhodopsin-like"/>
    <property type="match status" value="2"/>
</dbReference>
<keyword evidence="7" id="KW-0675">Receptor</keyword>
<evidence type="ECO:0000256" key="7">
    <source>
        <dbReference type="ARBA" id="ARBA00023170"/>
    </source>
</evidence>
<dbReference type="InterPro" id="IPR000276">
    <property type="entry name" value="GPCR_Rhodpsn"/>
</dbReference>
<feature type="domain" description="G-protein coupled receptors family 1 profile" evidence="11">
    <location>
        <begin position="34"/>
        <end position="283"/>
    </location>
</feature>
<dbReference type="GO" id="GO:0004930">
    <property type="term" value="F:G protein-coupled receptor activity"/>
    <property type="evidence" value="ECO:0007669"/>
    <property type="project" value="UniProtKB-KW"/>
</dbReference>
<keyword evidence="3 10" id="KW-0812">Transmembrane</keyword>